<evidence type="ECO:0000313" key="1">
    <source>
        <dbReference type="EMBL" id="UEL46993.1"/>
    </source>
</evidence>
<dbReference type="KEGG" id="tem:JW646_15325"/>
<evidence type="ECO:0000313" key="2">
    <source>
        <dbReference type="Proteomes" id="UP001198983"/>
    </source>
</evidence>
<accession>A0AAX2ZC77</accession>
<organism evidence="1 2">
    <name type="scientific">Terrisporobacter hibernicus</name>
    <dbReference type="NCBI Taxonomy" id="2813371"/>
    <lineage>
        <taxon>Bacteria</taxon>
        <taxon>Bacillati</taxon>
        <taxon>Bacillota</taxon>
        <taxon>Clostridia</taxon>
        <taxon>Peptostreptococcales</taxon>
        <taxon>Peptostreptococcaceae</taxon>
        <taxon>Terrisporobacter</taxon>
    </lineage>
</organism>
<proteinExistence type="predicted"/>
<dbReference type="Proteomes" id="UP001198983">
    <property type="component" value="Chromosome"/>
</dbReference>
<dbReference type="RefSeq" id="WP_228415579.1">
    <property type="nucleotide sequence ID" value="NZ_CP081135.1"/>
</dbReference>
<gene>
    <name evidence="1" type="ORF">JW646_15325</name>
</gene>
<keyword evidence="2" id="KW-1185">Reference proteome</keyword>
<protein>
    <submittedName>
        <fullName evidence="1">DUF4097 domain-containing protein</fullName>
    </submittedName>
</protein>
<reference evidence="1 2" key="1">
    <citation type="journal article" date="2023" name="Int. J. Syst. Evol. Microbiol.">
        <title>Terrisporobacter hibernicus sp. nov., isolated from bovine faeces in Northern Ireland.</title>
        <authorList>
            <person name="Mitchell M."/>
            <person name="Nguyen S.V."/>
            <person name="Connor M."/>
            <person name="Fairley D.J."/>
            <person name="Donoghue O."/>
            <person name="Marshall H."/>
            <person name="Koolman L."/>
            <person name="McMullan G."/>
            <person name="Schaffer K.E."/>
            <person name="McGrath J.W."/>
            <person name="Fanning S."/>
        </authorList>
    </citation>
    <scope>NUCLEOTIDE SEQUENCE [LARGE SCALE GENOMIC DNA]</scope>
    <source>
        <strain evidence="1 2">MCA3</strain>
    </source>
</reference>
<sequence>MMNKKLSIFAIVLIVVGLIGTVWSGFFSMPYFINKLQDFDEQVNMENTIYEKNIDVEELNINTNYVNTKIVKSNTNKIVVKSRGLYENTDIQVRDNDKILSVKEVDKNLSMSKIKGVDDFTSKILENVFSNHTNMITIYVPKDINLKVISKSGSLTIENDIFLNEFSFETYSGHLSLPNEVKNLNKLSISSQNYVSLQLGEILGIKEVDIYSNDVYIESDKYNLEDIEKYLPNKVNIKSNNLDNININIESNLPISKNLTIDGYKSEVNLNLPLDRYKFIFDIKAYENIDLNEFLQKDFDDEKDYDLKEFKKTINKDLKNEYKVNIQATNIYFN</sequence>
<dbReference type="EMBL" id="CP081135">
    <property type="protein sequence ID" value="UEL46993.1"/>
    <property type="molecule type" value="Genomic_DNA"/>
</dbReference>
<name>A0AAX2ZC77_9FIRM</name>
<dbReference type="AlphaFoldDB" id="A0AAX2ZC77"/>